<organism evidence="9 10">
    <name type="scientific">Dickeya chrysanthemi</name>
    <name type="common">Pectobacterium chrysanthemi</name>
    <name type="synonym">Erwinia chrysanthemi</name>
    <dbReference type="NCBI Taxonomy" id="556"/>
    <lineage>
        <taxon>Bacteria</taxon>
        <taxon>Pseudomonadati</taxon>
        <taxon>Pseudomonadota</taxon>
        <taxon>Gammaproteobacteria</taxon>
        <taxon>Enterobacterales</taxon>
        <taxon>Pectobacteriaceae</taxon>
        <taxon>Dickeya</taxon>
    </lineage>
</organism>
<dbReference type="InterPro" id="IPR051621">
    <property type="entry name" value="T2SS_protein_J"/>
</dbReference>
<accession>A0ABU8JIP5</accession>
<name>A0ABU8JIP5_DICCH</name>
<comment type="caution">
    <text evidence="9">The sequence shown here is derived from an EMBL/GenBank/DDBJ whole genome shotgun (WGS) entry which is preliminary data.</text>
</comment>
<keyword evidence="2" id="KW-0813">Transport</keyword>
<gene>
    <name evidence="9" type="ORF">WCU84_04095</name>
</gene>
<dbReference type="Proteomes" id="UP001359469">
    <property type="component" value="Unassembled WGS sequence"/>
</dbReference>
<dbReference type="PANTHER" id="PTHR39583">
    <property type="entry name" value="TYPE II SECRETION SYSTEM PROTEIN J-RELATED"/>
    <property type="match status" value="1"/>
</dbReference>
<dbReference type="NCBIfam" id="TIGR02532">
    <property type="entry name" value="IV_pilin_GFxxxE"/>
    <property type="match status" value="1"/>
</dbReference>
<comment type="subcellular location">
    <subcellularLocation>
        <location evidence="1">Membrane</location>
        <topology evidence="1">Single-pass membrane protein</topology>
    </subcellularLocation>
</comment>
<evidence type="ECO:0000256" key="4">
    <source>
        <dbReference type="ARBA" id="ARBA00022692"/>
    </source>
</evidence>
<keyword evidence="10" id="KW-1185">Reference proteome</keyword>
<evidence type="ECO:0000313" key="10">
    <source>
        <dbReference type="Proteomes" id="UP001359469"/>
    </source>
</evidence>
<dbReference type="Pfam" id="PF07963">
    <property type="entry name" value="N_methyl"/>
    <property type="match status" value="1"/>
</dbReference>
<reference evidence="9 10" key="1">
    <citation type="submission" date="2024-03" db="EMBL/GenBank/DDBJ databases">
        <title>Analysis of soft rot Pectobacteriaceae population diversity in US potato growing regions between 2016 and 2022.</title>
        <authorList>
            <person name="Ma X."/>
            <person name="Zhang X."/>
            <person name="Stodghill P."/>
            <person name="Rioux R."/>
            <person name="Babler B."/>
            <person name="Shrestha S."/>
            <person name="Babler B."/>
            <person name="Rivedal H."/>
            <person name="Frost K."/>
            <person name="Hao J."/>
            <person name="Secor G."/>
            <person name="Swingle B."/>
        </authorList>
    </citation>
    <scope>NUCLEOTIDE SEQUENCE [LARGE SCALE GENOMIC DNA]</scope>
    <source>
        <strain evidence="9 10">SR64</strain>
    </source>
</reference>
<evidence type="ECO:0000256" key="7">
    <source>
        <dbReference type="ARBA" id="ARBA00023136"/>
    </source>
</evidence>
<dbReference type="RefSeq" id="WP_040002212.1">
    <property type="nucleotide sequence ID" value="NZ_JAFCAF010000011.1"/>
</dbReference>
<sequence>MLKTLSGKMVRGFTLPEVMLAMVLSSMTMLALAQLLPLLRTQMQDSASLIRLEHLLSQTLFGIEKDIRRAGFCAGRCQGASLTLETGASRQVSCLTVAYDVNRNGRWETGEQSEPEFFSYRLRGGALEVQTGGPRCQGNRWEKLLDPDEVTVDRFEITEVTKDASGIRSRYQVLLTGYWTTRPAQRLQVDSLVSGRNHAG</sequence>
<dbReference type="InterPro" id="IPR012902">
    <property type="entry name" value="N_methyl_site"/>
</dbReference>
<feature type="transmembrane region" description="Helical" evidence="8">
    <location>
        <begin position="20"/>
        <end position="39"/>
    </location>
</feature>
<dbReference type="EMBL" id="JBBBOO010000002">
    <property type="protein sequence ID" value="MEI7062857.1"/>
    <property type="molecule type" value="Genomic_DNA"/>
</dbReference>
<keyword evidence="6 8" id="KW-1133">Transmembrane helix</keyword>
<evidence type="ECO:0000256" key="1">
    <source>
        <dbReference type="ARBA" id="ARBA00004167"/>
    </source>
</evidence>
<keyword evidence="4 8" id="KW-0812">Transmembrane</keyword>
<evidence type="ECO:0000256" key="3">
    <source>
        <dbReference type="ARBA" id="ARBA00022481"/>
    </source>
</evidence>
<evidence type="ECO:0000256" key="2">
    <source>
        <dbReference type="ARBA" id="ARBA00022448"/>
    </source>
</evidence>
<dbReference type="PANTHER" id="PTHR39583:SF3">
    <property type="entry name" value="PREPILIN PEPTIDASE-DEPENDENT PROTEIN B"/>
    <property type="match status" value="1"/>
</dbReference>
<protein>
    <submittedName>
        <fullName evidence="9">Prepilin peptidase-dependent protein</fullName>
    </submittedName>
</protein>
<keyword evidence="5" id="KW-0653">Protein transport</keyword>
<dbReference type="PIRSF" id="PIRSF004525">
    <property type="entry name" value="Pilin_peptidase-dep_B_prd"/>
    <property type="match status" value="1"/>
</dbReference>
<dbReference type="PROSITE" id="PS00409">
    <property type="entry name" value="PROKAR_NTER_METHYL"/>
    <property type="match status" value="1"/>
</dbReference>
<dbReference type="InterPro" id="IPR016419">
    <property type="entry name" value="Prepilin_Pept-dep_B_prd"/>
</dbReference>
<keyword evidence="3" id="KW-0488">Methylation</keyword>
<proteinExistence type="predicted"/>
<evidence type="ECO:0000313" key="9">
    <source>
        <dbReference type="EMBL" id="MEI7062857.1"/>
    </source>
</evidence>
<evidence type="ECO:0000256" key="6">
    <source>
        <dbReference type="ARBA" id="ARBA00022989"/>
    </source>
</evidence>
<keyword evidence="7 8" id="KW-0472">Membrane</keyword>
<dbReference type="NCBIfam" id="NF007848">
    <property type="entry name" value="PRK10557.1"/>
    <property type="match status" value="1"/>
</dbReference>
<evidence type="ECO:0000256" key="5">
    <source>
        <dbReference type="ARBA" id="ARBA00022927"/>
    </source>
</evidence>
<evidence type="ECO:0000256" key="8">
    <source>
        <dbReference type="SAM" id="Phobius"/>
    </source>
</evidence>